<reference evidence="1" key="2">
    <citation type="journal article" date="2015" name="Fish Shellfish Immunol.">
        <title>Early steps in the European eel (Anguilla anguilla)-Vibrio vulnificus interaction in the gills: Role of the RtxA13 toxin.</title>
        <authorList>
            <person name="Callol A."/>
            <person name="Pajuelo D."/>
            <person name="Ebbesson L."/>
            <person name="Teles M."/>
            <person name="MacKenzie S."/>
            <person name="Amaro C."/>
        </authorList>
    </citation>
    <scope>NUCLEOTIDE SEQUENCE</scope>
</reference>
<dbReference type="AlphaFoldDB" id="A0A0E9WGH3"/>
<protein>
    <submittedName>
        <fullName evidence="1">Uncharacterized protein</fullName>
    </submittedName>
</protein>
<proteinExistence type="predicted"/>
<reference evidence="1" key="1">
    <citation type="submission" date="2014-11" db="EMBL/GenBank/DDBJ databases">
        <authorList>
            <person name="Amaro Gonzalez C."/>
        </authorList>
    </citation>
    <scope>NUCLEOTIDE SEQUENCE</scope>
</reference>
<dbReference type="EMBL" id="GBXM01019201">
    <property type="protein sequence ID" value="JAH89376.1"/>
    <property type="molecule type" value="Transcribed_RNA"/>
</dbReference>
<organism evidence="1">
    <name type="scientific">Anguilla anguilla</name>
    <name type="common">European freshwater eel</name>
    <name type="synonym">Muraena anguilla</name>
    <dbReference type="NCBI Taxonomy" id="7936"/>
    <lineage>
        <taxon>Eukaryota</taxon>
        <taxon>Metazoa</taxon>
        <taxon>Chordata</taxon>
        <taxon>Craniata</taxon>
        <taxon>Vertebrata</taxon>
        <taxon>Euteleostomi</taxon>
        <taxon>Actinopterygii</taxon>
        <taxon>Neopterygii</taxon>
        <taxon>Teleostei</taxon>
        <taxon>Anguilliformes</taxon>
        <taxon>Anguillidae</taxon>
        <taxon>Anguilla</taxon>
    </lineage>
</organism>
<evidence type="ECO:0000313" key="1">
    <source>
        <dbReference type="EMBL" id="JAH89376.1"/>
    </source>
</evidence>
<name>A0A0E9WGH3_ANGAN</name>
<accession>A0A0E9WGH3</accession>
<sequence>MFYFLCISLVPLKKNEVNLLLIGFFLVYAISKECHSQIYLFTVACLKNGVEMQFRDKNNDLKMNTLILIKCLWNSQL</sequence>